<dbReference type="Proteomes" id="UP000275436">
    <property type="component" value="Unassembled WGS sequence"/>
</dbReference>
<organism evidence="2 3">
    <name type="scientific">Mesorhizobium japonicum</name>
    <dbReference type="NCBI Taxonomy" id="2066070"/>
    <lineage>
        <taxon>Bacteria</taxon>
        <taxon>Pseudomonadati</taxon>
        <taxon>Pseudomonadota</taxon>
        <taxon>Alphaproteobacteria</taxon>
        <taxon>Hyphomicrobiales</taxon>
        <taxon>Phyllobacteriaceae</taxon>
        <taxon>Mesorhizobium</taxon>
    </lineage>
</organism>
<name>A0A3M9X8H8_9HYPH</name>
<evidence type="ECO:0000313" key="2">
    <source>
        <dbReference type="EMBL" id="RNJ44303.1"/>
    </source>
</evidence>
<gene>
    <name evidence="2" type="ORF">DNR46_16765</name>
</gene>
<evidence type="ECO:0000313" key="3">
    <source>
        <dbReference type="Proteomes" id="UP000275436"/>
    </source>
</evidence>
<sequence length="59" mass="6238">MSGRTEGALSRWLLHPQPAFWLSVEKSKDGEAGVPSRPPLPCRASPPRGGRLAASTAAQ</sequence>
<dbReference type="AlphaFoldDB" id="A0A3M9X8H8"/>
<accession>A0A3M9X8H8</accession>
<evidence type="ECO:0000256" key="1">
    <source>
        <dbReference type="SAM" id="MobiDB-lite"/>
    </source>
</evidence>
<proteinExistence type="predicted"/>
<dbReference type="EMBL" id="QKOD01000004">
    <property type="protein sequence ID" value="RNJ44303.1"/>
    <property type="molecule type" value="Genomic_DNA"/>
</dbReference>
<reference evidence="2 3" key="1">
    <citation type="journal article" date="2018" name="Mol. Plant Microbe Interact.">
        <title>Taxonomically Different Co-Microsymbionts of a Relict Legume, Oxytropis popoviana, Have Complementary Sets of Symbiotic Genes and Together Increase the Efficiency of Plant Nodulation.</title>
        <authorList>
            <person name="Safronova V."/>
            <person name="Belimov A."/>
            <person name="Sazanova A."/>
            <person name="Chirak E."/>
            <person name="Verkhozina A."/>
            <person name="Kuznetsova I."/>
            <person name="Andronov E."/>
            <person name="Puhalsky J."/>
            <person name="Tikhonovich I."/>
        </authorList>
    </citation>
    <scope>NUCLEOTIDE SEQUENCE [LARGE SCALE GENOMIC DNA]</scope>
    <source>
        <strain evidence="2 3">Opo-235</strain>
    </source>
</reference>
<protein>
    <submittedName>
        <fullName evidence="2">Uncharacterized protein</fullName>
    </submittedName>
</protein>
<comment type="caution">
    <text evidence="2">The sequence shown here is derived from an EMBL/GenBank/DDBJ whole genome shotgun (WGS) entry which is preliminary data.</text>
</comment>
<feature type="region of interest" description="Disordered" evidence="1">
    <location>
        <begin position="27"/>
        <end position="59"/>
    </location>
</feature>